<dbReference type="VEuPathDB" id="VectorBase:CSON000744"/>
<reference evidence="3" key="1">
    <citation type="submission" date="2018-07" db="EMBL/GenBank/DDBJ databases">
        <authorList>
            <person name="Quirk P.G."/>
            <person name="Krulwich T.A."/>
        </authorList>
    </citation>
    <scope>NUCLEOTIDE SEQUENCE</scope>
</reference>
<feature type="region of interest" description="Disordered" evidence="1">
    <location>
        <begin position="753"/>
        <end position="779"/>
    </location>
</feature>
<feature type="region of interest" description="Disordered" evidence="1">
    <location>
        <begin position="669"/>
        <end position="692"/>
    </location>
</feature>
<dbReference type="EMBL" id="UFQT01000111">
    <property type="protein sequence ID" value="SSX20197.1"/>
    <property type="molecule type" value="Genomic_DNA"/>
</dbReference>
<accession>A0A336LV33</accession>
<dbReference type="GO" id="GO:0031012">
    <property type="term" value="C:extracellular matrix"/>
    <property type="evidence" value="ECO:0007669"/>
    <property type="project" value="TreeGrafter"/>
</dbReference>
<sequence>MIKIKRILLFLTFSLYTIDCNDSYIQINFKKPINQISDKYVSFNIDAKYLLNGYYTRWLSNSTEDIFDTLGPAYIKLNMSPELKFESGATLEQIDEINLKRQIEFGIQEWKNLQKWTEKHNFVAVIQLDYDQSTWKARDTLRLLGVANDIGIKNCVWQLGSEINDTGVHRYIDDFKAFETMIRVFPEEKTNWKVIPANFNQKLGVSEASSVFNELNDISSVNVWQQEFHQTSRRHQNLFSNKDTTLKYLLKQEANLWLSVLNRPQWSSSTDCGTICIQEGLQWAQILGDASRTGFQSVLRTITRKELMKPNYQYFVTRLFKQLIGNTVFSVTGLKGDKTLSHHYAFCSKNQTGGFVLMVVNKAEERLKTEFKLTFRHKKSIAFKYALTVCDGDVCLNDEKITVASDLNPLLKKKNFKRSIILSIPPQSVTFYEFPHANIGQCKVIEDSEEVDESAEDKRVIHKQKRSSVTKFLRDLALENLNHERRNFDVIPSRMKRQLGPKFKEFNLFKQFTPPQPMLSQQKHNHLNNGKILSVHKPEKTKIPGIDALQSSIEDKLFASKENTELPRGEMYLFVGSDTKDKDTDYDYVEFDQNKAKQPVKEKKKEIKTYLKEESEDPDYDQDTGIREKSVEVESIDTFFDNFGGEFVRPAPVKGKVSQPEDREIAEITASKTRSGSYKKHRKQNKNDENTQYAVLVKELAPTVRQNQMNRKQAQKKVEKLGLGDLEVEEPSQDNNQNDFEDYEYFNEDDERFFSSDEDSNSSTEKTKRNSNRIDEADKQDDIRFMQAFENLLRKIGKKVMENTETKSEGTPVRTRRSIDSIDSVLVPKRKIRKSVKTSKIGKQRSKAEPIDIKNIVARTFNHLRKKRDIYNLNDISSAFYEVANEIDEEIKSEPTFYIKQLKHFHIQPSTNDFNISADFVVQPKMIDRTSPTPITIKTTDFEEIEEETQTEFTTTIITPIASTTNNTDIKIATANVLNGFIEPFVNFYHDFVKSSKSLWNSFFVDIE</sequence>
<evidence type="ECO:0000256" key="2">
    <source>
        <dbReference type="SAM" id="SignalP"/>
    </source>
</evidence>
<feature type="chain" id="PRO_5016261693" evidence="2">
    <location>
        <begin position="24"/>
        <end position="1008"/>
    </location>
</feature>
<name>A0A336LV33_CULSO</name>
<feature type="signal peptide" evidence="2">
    <location>
        <begin position="1"/>
        <end position="23"/>
    </location>
</feature>
<organism evidence="3">
    <name type="scientific">Culicoides sonorensis</name>
    <name type="common">Biting midge</name>
    <dbReference type="NCBI Taxonomy" id="179676"/>
    <lineage>
        <taxon>Eukaryota</taxon>
        <taxon>Metazoa</taxon>
        <taxon>Ecdysozoa</taxon>
        <taxon>Arthropoda</taxon>
        <taxon>Hexapoda</taxon>
        <taxon>Insecta</taxon>
        <taxon>Pterygota</taxon>
        <taxon>Neoptera</taxon>
        <taxon>Endopterygota</taxon>
        <taxon>Diptera</taxon>
        <taxon>Nematocera</taxon>
        <taxon>Chironomoidea</taxon>
        <taxon>Ceratopogonidae</taxon>
        <taxon>Ceratopogoninae</taxon>
        <taxon>Culicoides</taxon>
        <taxon>Monoculicoides</taxon>
    </lineage>
</organism>
<dbReference type="GO" id="GO:0005615">
    <property type="term" value="C:extracellular space"/>
    <property type="evidence" value="ECO:0007669"/>
    <property type="project" value="TreeGrafter"/>
</dbReference>
<evidence type="ECO:0000256" key="1">
    <source>
        <dbReference type="SAM" id="MobiDB-lite"/>
    </source>
</evidence>
<dbReference type="PANTHER" id="PTHR46145">
    <property type="entry name" value="HEPARANASE"/>
    <property type="match status" value="1"/>
</dbReference>
<keyword evidence="2" id="KW-0732">Signal</keyword>
<evidence type="ECO:0000313" key="3">
    <source>
        <dbReference type="EMBL" id="SSX20197.1"/>
    </source>
</evidence>
<protein>
    <submittedName>
        <fullName evidence="3">CSON000744 protein</fullName>
    </submittedName>
</protein>
<dbReference type="OMA" id="RATRINC"/>
<gene>
    <name evidence="3" type="primary">CSON000744</name>
</gene>
<dbReference type="AlphaFoldDB" id="A0A336LV33"/>
<proteinExistence type="predicted"/>
<dbReference type="PANTHER" id="PTHR46145:SF4">
    <property type="entry name" value="HEPARANASE"/>
    <property type="match status" value="1"/>
</dbReference>
<feature type="compositionally biased region" description="Basic and acidic residues" evidence="1">
    <location>
        <begin position="765"/>
        <end position="779"/>
    </location>
</feature>